<evidence type="ECO:0000259" key="2">
    <source>
        <dbReference type="Pfam" id="PF02308"/>
    </source>
</evidence>
<name>A0A4R3JXD7_9PROT</name>
<dbReference type="Pfam" id="PF13194">
    <property type="entry name" value="DUF4010"/>
    <property type="match status" value="1"/>
</dbReference>
<feature type="transmembrane region" description="Helical" evidence="1">
    <location>
        <begin position="6"/>
        <end position="26"/>
    </location>
</feature>
<keyword evidence="5" id="KW-1185">Reference proteome</keyword>
<feature type="transmembrane region" description="Helical" evidence="1">
    <location>
        <begin position="235"/>
        <end position="255"/>
    </location>
</feature>
<feature type="transmembrane region" description="Helical" evidence="1">
    <location>
        <begin position="262"/>
        <end position="285"/>
    </location>
</feature>
<dbReference type="PANTHER" id="PTHR39084:SF1">
    <property type="entry name" value="DUF4010 DOMAIN-CONTAINING PROTEIN"/>
    <property type="match status" value="1"/>
</dbReference>
<dbReference type="AlphaFoldDB" id="A0A4R3JXD7"/>
<evidence type="ECO:0000313" key="4">
    <source>
        <dbReference type="EMBL" id="TCS72984.1"/>
    </source>
</evidence>
<organism evidence="4 5">
    <name type="scientific">Sulfuritortus calidifontis</name>
    <dbReference type="NCBI Taxonomy" id="1914471"/>
    <lineage>
        <taxon>Bacteria</taxon>
        <taxon>Pseudomonadati</taxon>
        <taxon>Pseudomonadota</taxon>
        <taxon>Betaproteobacteria</taxon>
        <taxon>Nitrosomonadales</taxon>
        <taxon>Thiobacillaceae</taxon>
        <taxon>Sulfuritortus</taxon>
    </lineage>
</organism>
<feature type="transmembrane region" description="Helical" evidence="1">
    <location>
        <begin position="143"/>
        <end position="160"/>
    </location>
</feature>
<dbReference type="EMBL" id="SLZY01000003">
    <property type="protein sequence ID" value="TCS72984.1"/>
    <property type="molecule type" value="Genomic_DNA"/>
</dbReference>
<dbReference type="RefSeq" id="WP_126462081.1">
    <property type="nucleotide sequence ID" value="NZ_AP018721.1"/>
</dbReference>
<dbReference type="OrthoDB" id="9813718at2"/>
<keyword evidence="1" id="KW-1133">Transmembrane helix</keyword>
<evidence type="ECO:0000313" key="5">
    <source>
        <dbReference type="Proteomes" id="UP000295135"/>
    </source>
</evidence>
<comment type="caution">
    <text evidence="4">The sequence shown here is derived from an EMBL/GenBank/DDBJ whole genome shotgun (WGS) entry which is preliminary data.</text>
</comment>
<feature type="transmembrane region" description="Helical" evidence="1">
    <location>
        <begin position="175"/>
        <end position="194"/>
    </location>
</feature>
<feature type="transmembrane region" description="Helical" evidence="1">
    <location>
        <begin position="305"/>
        <end position="326"/>
    </location>
</feature>
<keyword evidence="1" id="KW-0472">Membrane</keyword>
<reference evidence="4 5" key="1">
    <citation type="submission" date="2019-03" db="EMBL/GenBank/DDBJ databases">
        <title>Genomic Encyclopedia of Type Strains, Phase IV (KMG-IV): sequencing the most valuable type-strain genomes for metagenomic binning, comparative biology and taxonomic classification.</title>
        <authorList>
            <person name="Goeker M."/>
        </authorList>
    </citation>
    <scope>NUCLEOTIDE SEQUENCE [LARGE SCALE GENOMIC DNA]</scope>
    <source>
        <strain evidence="4 5">DSM 103923</strain>
    </source>
</reference>
<feature type="domain" description="MgtC/SapB/SrpB/YhiD N-terminal" evidence="2">
    <location>
        <begin position="15"/>
        <end position="132"/>
    </location>
</feature>
<sequence>MTELIQTLWPWSAFVISLAIGLLIGLERERSPAAKAGLRTFSLVALAGTIGALLGDRTGQPWLLAAGLLILGGMMIAAYLRGEEAEDPGTTTIAAVVVCYGLGAMIWYGLYDIAVALAITATALLYFKTELRGASQRLSRKDLVSILQFAVLSFVILPVLPNQEYGPYHALNPHHIWLMVVLISGLSLVGYAALRLGGHRYGTLLTGFFGGTVSSTATTLAFARNSKENPHLTGIAALIILIANLVVLLRISIVIGVVMPGLWLPLSSMLLGGLLAGSAFVYLLWRRQEERPAPPELVVANPAEIRSALSFGGLFALVLFAAAWLNDVVGKQGIYAVALISGLTDVDAITLSSLRLYELGNLGTKQTAATILIALLANIVFKCAMASGISGLALARQILPGMAAVAGGLAVAWWLI</sequence>
<feature type="transmembrane region" description="Helical" evidence="1">
    <location>
        <begin position="92"/>
        <end position="108"/>
    </location>
</feature>
<dbReference type="InterPro" id="IPR025105">
    <property type="entry name" value="DUF4010"/>
</dbReference>
<feature type="domain" description="DUF4010" evidence="3">
    <location>
        <begin position="181"/>
        <end position="387"/>
    </location>
</feature>
<feature type="transmembrane region" description="Helical" evidence="1">
    <location>
        <begin position="38"/>
        <end position="55"/>
    </location>
</feature>
<dbReference type="InterPro" id="IPR049177">
    <property type="entry name" value="MgtC_SapB_SrpB_YhiD_N"/>
</dbReference>
<keyword evidence="1" id="KW-0812">Transmembrane</keyword>
<accession>A0A4R3JXD7</accession>
<feature type="transmembrane region" description="Helical" evidence="1">
    <location>
        <begin position="61"/>
        <end position="80"/>
    </location>
</feature>
<evidence type="ECO:0000256" key="1">
    <source>
        <dbReference type="SAM" id="Phobius"/>
    </source>
</evidence>
<dbReference type="Pfam" id="PF02308">
    <property type="entry name" value="MgtC"/>
    <property type="match status" value="1"/>
</dbReference>
<evidence type="ECO:0000259" key="3">
    <source>
        <dbReference type="Pfam" id="PF13194"/>
    </source>
</evidence>
<dbReference type="Proteomes" id="UP000295135">
    <property type="component" value="Unassembled WGS sequence"/>
</dbReference>
<feature type="transmembrane region" description="Helical" evidence="1">
    <location>
        <begin position="201"/>
        <end position="223"/>
    </location>
</feature>
<feature type="transmembrane region" description="Helical" evidence="1">
    <location>
        <begin position="398"/>
        <end position="415"/>
    </location>
</feature>
<dbReference type="PANTHER" id="PTHR39084">
    <property type="entry name" value="MEMBRANE PROTEIN-RELATED"/>
    <property type="match status" value="1"/>
</dbReference>
<proteinExistence type="predicted"/>
<protein>
    <submittedName>
        <fullName evidence="4">Uncharacterized membrane protein (DUF4010 family)</fullName>
    </submittedName>
</protein>
<gene>
    <name evidence="4" type="ORF">EDC61_103106</name>
</gene>
<feature type="transmembrane region" description="Helical" evidence="1">
    <location>
        <begin position="366"/>
        <end position="386"/>
    </location>
</feature>